<proteinExistence type="predicted"/>
<dbReference type="InterPro" id="IPR015018">
    <property type="entry name" value="DUF1905"/>
</dbReference>
<comment type="caution">
    <text evidence="1">The sequence shown here is derived from an EMBL/GenBank/DDBJ whole genome shotgun (WGS) entry which is preliminary data.</text>
</comment>
<evidence type="ECO:0000313" key="1">
    <source>
        <dbReference type="EMBL" id="KJL21218.1"/>
    </source>
</evidence>
<evidence type="ECO:0008006" key="3">
    <source>
        <dbReference type="Google" id="ProtNLM"/>
    </source>
</evidence>
<dbReference type="Gene3D" id="2.40.30.100">
    <property type="entry name" value="AF2212/PG0164-like"/>
    <property type="match status" value="1"/>
</dbReference>
<dbReference type="Proteomes" id="UP000033725">
    <property type="component" value="Unassembled WGS sequence"/>
</dbReference>
<organism evidence="1 2">
    <name type="scientific">Microbacterium oxydans</name>
    <dbReference type="NCBI Taxonomy" id="82380"/>
    <lineage>
        <taxon>Bacteria</taxon>
        <taxon>Bacillati</taxon>
        <taxon>Actinomycetota</taxon>
        <taxon>Actinomycetes</taxon>
        <taxon>Micrococcales</taxon>
        <taxon>Microbacteriaceae</taxon>
        <taxon>Microbacterium</taxon>
    </lineage>
</organism>
<dbReference type="EMBL" id="JYIV01000027">
    <property type="protein sequence ID" value="KJL21218.1"/>
    <property type="molecule type" value="Genomic_DNA"/>
</dbReference>
<dbReference type="OrthoDB" id="9808666at2"/>
<protein>
    <recommendedName>
        <fullName evidence="3">DUF1905 domain-containing protein</fullName>
    </recommendedName>
</protein>
<dbReference type="AlphaFoldDB" id="A0A0F0KK47"/>
<name>A0A0F0KK47_9MICO</name>
<reference evidence="1 2" key="1">
    <citation type="submission" date="2015-02" db="EMBL/GenBank/DDBJ databases">
        <title>Draft genome sequences of ten Microbacterium spp. with emphasis on heavy metal contaminated environments.</title>
        <authorList>
            <person name="Corretto E."/>
        </authorList>
    </citation>
    <scope>NUCLEOTIDE SEQUENCE [LARGE SCALE GENOMIC DNA]</scope>
    <source>
        <strain evidence="1 2">BEL163</strain>
    </source>
</reference>
<sequence length="95" mass="10352">MRLRIEGPIWYWRGPAPFHFVTVPPAESEMIHEIASVVTYGWGMIPATVSVGATTVTTALWPKDGGYIVPIKKTLQDSEGLGADDVIEVVLDIDA</sequence>
<dbReference type="Pfam" id="PF08922">
    <property type="entry name" value="DUF1905"/>
    <property type="match status" value="1"/>
</dbReference>
<dbReference type="InterPro" id="IPR037079">
    <property type="entry name" value="AF2212/PG0164-like_sf"/>
</dbReference>
<dbReference type="PATRIC" id="fig|82380.10.peg.2244"/>
<accession>A0A0F0KK47</accession>
<gene>
    <name evidence="1" type="ORF">RN51_02232</name>
</gene>
<dbReference type="SUPFAM" id="SSF141694">
    <property type="entry name" value="AF2212/PG0164-like"/>
    <property type="match status" value="1"/>
</dbReference>
<dbReference type="RefSeq" id="WP_045264113.1">
    <property type="nucleotide sequence ID" value="NZ_JBHVGP010000002.1"/>
</dbReference>
<evidence type="ECO:0000313" key="2">
    <source>
        <dbReference type="Proteomes" id="UP000033725"/>
    </source>
</evidence>